<evidence type="ECO:0000313" key="3">
    <source>
        <dbReference type="Proteomes" id="UP000027583"/>
    </source>
</evidence>
<proteinExistence type="predicted"/>
<reference evidence="2 3" key="2">
    <citation type="journal article" date="2014" name="PLoS ONE">
        <title>Evolution of mitochondria reconstructed from the energy metabolism of living bacteria.</title>
        <authorList>
            <person name="Degli Esposti M."/>
            <person name="Chouaia B."/>
            <person name="Comandatore F."/>
            <person name="Crotti E."/>
            <person name="Sassera D."/>
            <person name="Lievens P.M."/>
            <person name="Daffonchio D."/>
            <person name="Bandi C."/>
        </authorList>
    </citation>
    <scope>NUCLEOTIDE SEQUENCE [LARGE SCALE GENOMIC DNA]</scope>
    <source>
        <strain evidence="2 3">SF2.1</strain>
    </source>
</reference>
<accession>A0A060QJ94</accession>
<feature type="coiled-coil region" evidence="1">
    <location>
        <begin position="32"/>
        <end position="73"/>
    </location>
</feature>
<organism evidence="2 3">
    <name type="scientific">Asaia bogorensis</name>
    <dbReference type="NCBI Taxonomy" id="91915"/>
    <lineage>
        <taxon>Bacteria</taxon>
        <taxon>Pseudomonadati</taxon>
        <taxon>Pseudomonadota</taxon>
        <taxon>Alphaproteobacteria</taxon>
        <taxon>Acetobacterales</taxon>
        <taxon>Acetobacteraceae</taxon>
        <taxon>Asaia</taxon>
    </lineage>
</organism>
<dbReference type="EMBL" id="CBLX010000025">
    <property type="protein sequence ID" value="CDG41030.1"/>
    <property type="molecule type" value="Genomic_DNA"/>
</dbReference>
<sequence>MDTFEYQALLDIRNATRQFAKTGQNTVPVELYREQQKELAGAQAYIAALQGQLAATKAQLKTAEDRARLHKMREDVQTENLANSKELVEELRAYFRPKVARLEEENAALKQQLTGKA</sequence>
<evidence type="ECO:0000313" key="2">
    <source>
        <dbReference type="EMBL" id="CDG41030.1"/>
    </source>
</evidence>
<keyword evidence="1" id="KW-0175">Coiled coil</keyword>
<reference evidence="2 3" key="1">
    <citation type="journal article" date="2014" name="Genome Biol. Evol.">
        <title>Acetic acid bacteria genomes reveal functional traits for adaptation to life in insect guts.</title>
        <authorList>
            <person name="Chouaia B."/>
            <person name="Gaiarsa S."/>
            <person name="Crotti E."/>
            <person name="Comandatore F."/>
            <person name="Degli Esposti M."/>
            <person name="Ricci I."/>
            <person name="Alma A."/>
            <person name="Favia G."/>
            <person name="Bandi C."/>
            <person name="Daffonchio D."/>
        </authorList>
    </citation>
    <scope>NUCLEOTIDE SEQUENCE [LARGE SCALE GENOMIC DNA]</scope>
    <source>
        <strain evidence="2 3">SF2.1</strain>
    </source>
</reference>
<dbReference type="RefSeq" id="WP_023978005.1">
    <property type="nucleotide sequence ID" value="NZ_CBLX010000025.1"/>
</dbReference>
<dbReference type="SUPFAM" id="SSF47162">
    <property type="entry name" value="Apolipoprotein"/>
    <property type="match status" value="1"/>
</dbReference>
<protein>
    <submittedName>
        <fullName evidence="2">Uncharacterized protein</fullName>
    </submittedName>
</protein>
<dbReference type="Proteomes" id="UP000027583">
    <property type="component" value="Unassembled WGS sequence"/>
</dbReference>
<dbReference type="AlphaFoldDB" id="A0A060QJ94"/>
<gene>
    <name evidence="2" type="ORF">ASAP_2985</name>
</gene>
<name>A0A060QJ94_9PROT</name>
<evidence type="ECO:0000256" key="1">
    <source>
        <dbReference type="SAM" id="Coils"/>
    </source>
</evidence>
<comment type="caution">
    <text evidence="2">The sequence shown here is derived from an EMBL/GenBank/DDBJ whole genome shotgun (WGS) entry which is preliminary data.</text>
</comment>